<comment type="caution">
    <text evidence="5">The sequence shown here is derived from an EMBL/GenBank/DDBJ whole genome shotgun (WGS) entry which is preliminary data.</text>
</comment>
<feature type="region of interest" description="Disordered" evidence="3">
    <location>
        <begin position="389"/>
        <end position="408"/>
    </location>
</feature>
<feature type="region of interest" description="Disordered" evidence="3">
    <location>
        <begin position="1"/>
        <end position="155"/>
    </location>
</feature>
<evidence type="ECO:0000313" key="5">
    <source>
        <dbReference type="EMBL" id="MBZ3879255.1"/>
    </source>
</evidence>
<sequence>MEPTEDPCKEPPGQEGGGQSQVVDLEEELLRGSAPHTQDTPNEELPAPSAVSGGTPPPEATGEATRADARQTCQPPSSRAVHKDRTLATSRPQPQGEGSSLLARQAKTLKRPASPGPGKHRKPNAMDLASRSPPSVTKSACATHNPVPCGSGRGPCHLANLLSTLTQNSRNTDQKKGPPEVTCQVRKKTRTLYRSDQLEELERMFQEDHYPDSDKRQEIAQTVGVTPQRIMVWFQNRRAKWRKVEKLNGKENKGSPTAAASSQCSSTEEPPPPMAVDRESGTFPPEPTLDTLPEPPMLMMSDQTLAPTQQSEGTQRMVTPPLFSPPPVRRTNFPFPLGPAHTPQLMPLLADVPGSESSHKDGPYGSWGTSPLSPSVSPPMCSYLEDLEAQDHQQSSQPGPFQFSQAPQTPLFQAPQPQFSYLPPFPFPMPSPLTFPPPEDPLFMFPCGPSGGVSQGYYPGPPSGQILLQPPAGNMGAVPWSDLCLPELPFPGPLYPQTLGLPAGADGYFPDLFAAASAQAMSRQPSPGLAPPPPEGVRPGTGPSLSKAQEKQPASSLEPPTALEEVREEDRNGCVA</sequence>
<evidence type="ECO:0000313" key="6">
    <source>
        <dbReference type="Proteomes" id="UP001166674"/>
    </source>
</evidence>
<dbReference type="InterPro" id="IPR009057">
    <property type="entry name" value="Homeodomain-like_sf"/>
</dbReference>
<dbReference type="InterPro" id="IPR042988">
    <property type="entry name" value="NOBOX"/>
</dbReference>
<protein>
    <submittedName>
        <fullName evidence="5">Homeobox protein NOBOX</fullName>
    </submittedName>
</protein>
<proteinExistence type="predicted"/>
<feature type="region of interest" description="Disordered" evidence="3">
    <location>
        <begin position="350"/>
        <end position="381"/>
    </location>
</feature>
<dbReference type="GO" id="GO:0005634">
    <property type="term" value="C:nucleus"/>
    <property type="evidence" value="ECO:0007669"/>
    <property type="project" value="UniProtKB-SubCell"/>
</dbReference>
<dbReference type="Pfam" id="PF00046">
    <property type="entry name" value="Homeodomain"/>
    <property type="match status" value="1"/>
</dbReference>
<dbReference type="Gene3D" id="1.10.10.60">
    <property type="entry name" value="Homeodomain-like"/>
    <property type="match status" value="1"/>
</dbReference>
<feature type="compositionally biased region" description="Polar residues" evidence="3">
    <location>
        <begin position="254"/>
        <end position="268"/>
    </location>
</feature>
<feature type="domain" description="Homeobox" evidence="4">
    <location>
        <begin position="184"/>
        <end position="244"/>
    </location>
</feature>
<dbReference type="SMART" id="SM00389">
    <property type="entry name" value="HOX"/>
    <property type="match status" value="1"/>
</dbReference>
<dbReference type="FunFam" id="1.10.10.60:FF:000396">
    <property type="entry name" value="NOBOX oogenesis homeobox"/>
    <property type="match status" value="1"/>
</dbReference>
<dbReference type="Proteomes" id="UP001166674">
    <property type="component" value="Unassembled WGS sequence"/>
</dbReference>
<dbReference type="SUPFAM" id="SSF46689">
    <property type="entry name" value="Homeodomain-like"/>
    <property type="match status" value="1"/>
</dbReference>
<feature type="compositionally biased region" description="Polar residues" evidence="3">
    <location>
        <begin position="87"/>
        <end position="98"/>
    </location>
</feature>
<feature type="compositionally biased region" description="Polar residues" evidence="3">
    <location>
        <begin position="544"/>
        <end position="555"/>
    </location>
</feature>
<name>A0AA41SZJ8_SCICA</name>
<evidence type="ECO:0000256" key="2">
    <source>
        <dbReference type="RuleBase" id="RU000682"/>
    </source>
</evidence>
<feature type="region of interest" description="Disordered" evidence="3">
    <location>
        <begin position="246"/>
        <end position="290"/>
    </location>
</feature>
<evidence type="ECO:0000256" key="1">
    <source>
        <dbReference type="PROSITE-ProRule" id="PRU00108"/>
    </source>
</evidence>
<dbReference type="GO" id="GO:0000978">
    <property type="term" value="F:RNA polymerase II cis-regulatory region sequence-specific DNA binding"/>
    <property type="evidence" value="ECO:0007669"/>
    <property type="project" value="TreeGrafter"/>
</dbReference>
<accession>A0AA41SZJ8</accession>
<keyword evidence="1 2" id="KW-0238">DNA-binding</keyword>
<dbReference type="PROSITE" id="PS50071">
    <property type="entry name" value="HOMEOBOX_2"/>
    <property type="match status" value="1"/>
</dbReference>
<dbReference type="GO" id="GO:0000981">
    <property type="term" value="F:DNA-binding transcription factor activity, RNA polymerase II-specific"/>
    <property type="evidence" value="ECO:0007669"/>
    <property type="project" value="TreeGrafter"/>
</dbReference>
<feature type="DNA-binding region" description="Homeobox" evidence="1">
    <location>
        <begin position="186"/>
        <end position="245"/>
    </location>
</feature>
<keyword evidence="1 2" id="KW-0371">Homeobox</keyword>
<dbReference type="CDD" id="cd00086">
    <property type="entry name" value="homeodomain"/>
    <property type="match status" value="1"/>
</dbReference>
<reference evidence="5" key="1">
    <citation type="submission" date="2020-03" db="EMBL/GenBank/DDBJ databases">
        <title>Studies in the Genomics of Life Span.</title>
        <authorList>
            <person name="Glass D."/>
        </authorList>
    </citation>
    <scope>NUCLEOTIDE SEQUENCE</scope>
    <source>
        <strain evidence="5">SUZIE</strain>
        <tissue evidence="5">Muscle</tissue>
    </source>
</reference>
<keyword evidence="6" id="KW-1185">Reference proteome</keyword>
<comment type="subcellular location">
    <subcellularLocation>
        <location evidence="1 2">Nucleus</location>
    </subcellularLocation>
</comment>
<feature type="compositionally biased region" description="Basic and acidic residues" evidence="3">
    <location>
        <begin position="564"/>
        <end position="576"/>
    </location>
</feature>
<dbReference type="EMBL" id="JAATJV010354599">
    <property type="protein sequence ID" value="MBZ3879255.1"/>
    <property type="molecule type" value="Genomic_DNA"/>
</dbReference>
<feature type="compositionally biased region" description="Polar residues" evidence="3">
    <location>
        <begin position="132"/>
        <end position="142"/>
    </location>
</feature>
<dbReference type="PANTHER" id="PTHR47060">
    <property type="entry name" value="HOMEOBOX PROTEIN NOBOX"/>
    <property type="match status" value="1"/>
</dbReference>
<keyword evidence="1 2" id="KW-0539">Nucleus</keyword>
<evidence type="ECO:0000259" key="4">
    <source>
        <dbReference type="PROSITE" id="PS50071"/>
    </source>
</evidence>
<feature type="compositionally biased region" description="Low complexity" evidence="3">
    <location>
        <begin position="393"/>
        <end position="408"/>
    </location>
</feature>
<feature type="region of interest" description="Disordered" evidence="3">
    <location>
        <begin position="519"/>
        <end position="576"/>
    </location>
</feature>
<dbReference type="InterPro" id="IPR001356">
    <property type="entry name" value="HD"/>
</dbReference>
<evidence type="ECO:0000256" key="3">
    <source>
        <dbReference type="SAM" id="MobiDB-lite"/>
    </source>
</evidence>
<organism evidence="5 6">
    <name type="scientific">Sciurus carolinensis</name>
    <name type="common">Eastern gray squirrel</name>
    <dbReference type="NCBI Taxonomy" id="30640"/>
    <lineage>
        <taxon>Eukaryota</taxon>
        <taxon>Metazoa</taxon>
        <taxon>Chordata</taxon>
        <taxon>Craniata</taxon>
        <taxon>Vertebrata</taxon>
        <taxon>Euteleostomi</taxon>
        <taxon>Mammalia</taxon>
        <taxon>Eutheria</taxon>
        <taxon>Euarchontoglires</taxon>
        <taxon>Glires</taxon>
        <taxon>Rodentia</taxon>
        <taxon>Sciuromorpha</taxon>
        <taxon>Sciuridae</taxon>
        <taxon>Sciurinae</taxon>
        <taxon>Sciurini</taxon>
        <taxon>Sciurus</taxon>
    </lineage>
</organism>
<gene>
    <name evidence="5" type="ORF">SUZIE_152025</name>
</gene>
<dbReference type="AlphaFoldDB" id="A0AA41SZJ8"/>
<dbReference type="PANTHER" id="PTHR47060:SF1">
    <property type="entry name" value="HOMEOBOX PROTEIN NOBOX"/>
    <property type="match status" value="1"/>
</dbReference>